<accession>A0ACD4R642</accession>
<keyword evidence="2" id="KW-1185">Reference proteome</keyword>
<protein>
    <submittedName>
        <fullName evidence="1">Polysaccharide deacetylase family protein</fullName>
    </submittedName>
</protein>
<reference evidence="2" key="1">
    <citation type="journal article" date="2025" name="Aquaculture">
        <title>Assessment of the bioflocculant production and safety properties of Metabacillus hrfriensis sp. nov. based on phenotypic and whole-genome sequencing analysis.</title>
        <authorList>
            <person name="Zhang R."/>
            <person name="Zhao Z."/>
            <person name="Luo L."/>
            <person name="Wang S."/>
            <person name="Guo K."/>
            <person name="Xu W."/>
        </authorList>
    </citation>
    <scope>NUCLEOTIDE SEQUENCE [LARGE SCALE GENOMIC DNA]</scope>
    <source>
        <strain evidence="2">CT-WN-B3</strain>
    </source>
</reference>
<dbReference type="Proteomes" id="UP001226091">
    <property type="component" value="Chromosome"/>
</dbReference>
<sequence length="233" mass="26590">MLKKRYVIPFIGLISFIILLFSMYHLMNSRTFQLFGGLTSNVETSQKAVALTFDDGPAGNTDEILAILDKYHAKGTFFLIGNELENHAKEGQMIAEAGHQIGNHTYSHSRMIFKSPSFIKEEIEKTNNLIRLAGYEGEIDFRPPNGKKLALLPYYLNKRQMDTITWDIEPDTYYSSISDKVSYVTEKTEPGSIILLHPMYDKTGKELKALEEIIKSLAEEGYKFVTVNEIQKY</sequence>
<evidence type="ECO:0000313" key="2">
    <source>
        <dbReference type="Proteomes" id="UP001226091"/>
    </source>
</evidence>
<organism evidence="1 2">
    <name type="scientific">Metabacillus hrfriensis</name>
    <dbReference type="NCBI Taxonomy" id="3048891"/>
    <lineage>
        <taxon>Bacteria</taxon>
        <taxon>Bacillati</taxon>
        <taxon>Bacillota</taxon>
        <taxon>Bacilli</taxon>
        <taxon>Bacillales</taxon>
        <taxon>Bacillaceae</taxon>
        <taxon>Metabacillus</taxon>
    </lineage>
</organism>
<evidence type="ECO:0000313" key="1">
    <source>
        <dbReference type="EMBL" id="WHZ55942.1"/>
    </source>
</evidence>
<dbReference type="EMBL" id="CP126116">
    <property type="protein sequence ID" value="WHZ55942.1"/>
    <property type="molecule type" value="Genomic_DNA"/>
</dbReference>
<proteinExistence type="predicted"/>
<name>A0ACD4R642_9BACI</name>
<gene>
    <name evidence="1" type="ORF">QLQ22_14600</name>
</gene>